<organism evidence="1 2">
    <name type="scientific">Chryseobacterium herbae</name>
    <dbReference type="NCBI Taxonomy" id="2976476"/>
    <lineage>
        <taxon>Bacteria</taxon>
        <taxon>Pseudomonadati</taxon>
        <taxon>Bacteroidota</taxon>
        <taxon>Flavobacteriia</taxon>
        <taxon>Flavobacteriales</taxon>
        <taxon>Weeksellaceae</taxon>
        <taxon>Chryseobacterium group</taxon>
        <taxon>Chryseobacterium</taxon>
    </lineage>
</organism>
<dbReference type="RefSeq" id="WP_259840291.1">
    <property type="nucleotide sequence ID" value="NZ_JAOAMU010000006.1"/>
</dbReference>
<evidence type="ECO:0008006" key="3">
    <source>
        <dbReference type="Google" id="ProtNLM"/>
    </source>
</evidence>
<gene>
    <name evidence="1" type="ORF">N0B48_17745</name>
</gene>
<reference evidence="1 2" key="1">
    <citation type="submission" date="2022-09" db="EMBL/GenBank/DDBJ databases">
        <title>Chryseobacterium oleae sp.nov., isolated from the inter-root soil of Pyrola calliantha H. Andr. in Tibet.</title>
        <authorList>
            <person name="Li Z."/>
        </authorList>
    </citation>
    <scope>NUCLEOTIDE SEQUENCE [LARGE SCALE GENOMIC DNA]</scope>
    <source>
        <strain evidence="2">pc1-10</strain>
    </source>
</reference>
<protein>
    <recommendedName>
        <fullName evidence="3">YD repeat-containing protein</fullName>
    </recommendedName>
</protein>
<evidence type="ECO:0000313" key="2">
    <source>
        <dbReference type="Proteomes" id="UP001525566"/>
    </source>
</evidence>
<accession>A0ABT2IYP8</accession>
<dbReference type="Proteomes" id="UP001525566">
    <property type="component" value="Unassembled WGS sequence"/>
</dbReference>
<name>A0ABT2IYP8_9FLAO</name>
<proteinExistence type="predicted"/>
<dbReference type="EMBL" id="JAOAMU010000006">
    <property type="protein sequence ID" value="MCT2563735.1"/>
    <property type="molecule type" value="Genomic_DNA"/>
</dbReference>
<keyword evidence="2" id="KW-1185">Reference proteome</keyword>
<comment type="caution">
    <text evidence="1">The sequence shown here is derived from an EMBL/GenBank/DDBJ whole genome shotgun (WGS) entry which is preliminary data.</text>
</comment>
<evidence type="ECO:0000313" key="1">
    <source>
        <dbReference type="EMBL" id="MCT2563735.1"/>
    </source>
</evidence>
<dbReference type="Gene3D" id="2.180.10.10">
    <property type="entry name" value="RHS repeat-associated core"/>
    <property type="match status" value="1"/>
</dbReference>
<sequence>MKKTTIAIILLASLNNIFGQGNQNQYDPSVRNVPTSPEVALLGRFGDIPVGHYTGTAEVSVPLYTLKVDDIEIPLALSYHTSGIKVADEATWVGLGWNFMPEGTVIQEIRGKEDYWLSGGDGFNNNGGYTIFKSYFPTLYAHSQISRLQVGYNGYNGGGMVITNPAVDDSPFIINDLQEQKGQPDIFIYNFYGYSGKFFFNPENNSEILFMESNADVKFSKNGQGWIATTNKGDKFYFYAIEKSKTNLTSYTDIGYTFKVTKIELVSGKVINFMYQDESTNQLYPSQTARITSFDGPISANVITNNNSTTNDKKTLIGIETDDTKIDFNLDNREDIRPQQLSVPIKKLASIDIKSKYPNKKIKSFVFGTTYFNPVAMNTEEGYKNKRLKLNSIQEVNYNEAGNPLQNIPPYTFEYDMAKTMPSKMSSSDFYGYNNGSNSTTLLPDLSFFDYLNKVPYKNYGMTVSYPYYGTMRFTDKNFVTTNILTKVAYPTGARTEFEYESNTFSNQFIPTPEQAWSAFKNFSVTHRGASTVPGGYTFLESPVFKLSQTQIIKFNNTIYDGFSGPNYPESHYEPYGMWDSRIKFFKRKMVNGQPVNTIIKEWSIDVGGPTFEQTHQRVWDEELTVAYDSDPTTEYYVRVENPLQYRSSDGSHRAVVSAQVRYYDDTDVDKSISYGSGVRVKSIKNFENSTLLSHKQYSYKQGKLIYKFEPLNLIIGATYKSQPTVQTGGCYVESVSIFNDLSVNSSDFGISGNKPFGYSEVTEKDINILDGTAKGSTVYYFTNNEFTNSLIKGVPKIDIPSNGENTLIEKYDQNQNKVTSKMFIYDDLPNTSSVYPSFSMINSSTGPLDPNKNFYPYAVSGCGITGLSYTGHTYQNPLPTTKYRFIFNPLITGKRRLKVTSDTSYFGNKTLVEKTDLNYTASGDLDTSIVTTSEGKIITTSYDYASDVNNTRLVNKGMTGVPLNIEVRSGDAGSSTQISRVETKFDQQDNFLPSSVLSGNLSVVNMDTEVTYNKYDAKGNLLQYTKKDGIPVSLIWGYNSTKLIAKVEGVNYTQAMGLAGVSDIITRSGEDVNGSTENIFIGALDTFRKNNAGLIMTTYTYDPLIGVTSITPPSGIREVYIYDPANRLKQVIDVNGNILKEFNYNYKN</sequence>